<dbReference type="EMBL" id="CP014143">
    <property type="protein sequence ID" value="AOS96036.1"/>
    <property type="molecule type" value="Genomic_DNA"/>
</dbReference>
<name>A0A1C9W4G0_9GAMM</name>
<gene>
    <name evidence="1" type="ORF">AUP74_00566</name>
</gene>
<dbReference type="KEGG" id="micc:AUP74_00566"/>
<sequence length="60" mass="6556">MQVKLGVKQLVRLAALLLPAPIPGEGITHRDKNIRGEINNEQVSQSADNSVSLLAGFKYR</sequence>
<evidence type="ECO:0000313" key="2">
    <source>
        <dbReference type="Proteomes" id="UP000095672"/>
    </source>
</evidence>
<proteinExistence type="predicted"/>
<accession>A0A1C9W4G0</accession>
<dbReference type="Proteomes" id="UP000095672">
    <property type="component" value="Chromosome"/>
</dbReference>
<evidence type="ECO:0000313" key="1">
    <source>
        <dbReference type="EMBL" id="AOS96036.1"/>
    </source>
</evidence>
<protein>
    <submittedName>
        <fullName evidence="1">Uncharacterized protein</fullName>
    </submittedName>
</protein>
<organism evidence="1 2">
    <name type="scientific">Microbulbifer aggregans</name>
    <dbReference type="NCBI Taxonomy" id="1769779"/>
    <lineage>
        <taxon>Bacteria</taxon>
        <taxon>Pseudomonadati</taxon>
        <taxon>Pseudomonadota</taxon>
        <taxon>Gammaproteobacteria</taxon>
        <taxon>Cellvibrionales</taxon>
        <taxon>Microbulbiferaceae</taxon>
        <taxon>Microbulbifer</taxon>
    </lineage>
</organism>
<reference evidence="2" key="1">
    <citation type="submission" date="2016-01" db="EMBL/GenBank/DDBJ databases">
        <title>Complete genome sequence of Microbulbifer sp. CCB-MM1, a halophile isolated from Matang Mangrove Forest, Perak.</title>
        <authorList>
            <person name="Moh T.H."/>
            <person name="Dinesh B."/>
            <person name="Lau N.-S."/>
            <person name="Go F."/>
            <person name="Alexander Chong S.-C."/>
        </authorList>
    </citation>
    <scope>NUCLEOTIDE SEQUENCE [LARGE SCALE GENOMIC DNA]</scope>
    <source>
        <strain evidence="2">CCB-MM1</strain>
    </source>
</reference>
<keyword evidence="2" id="KW-1185">Reference proteome</keyword>
<dbReference type="AlphaFoldDB" id="A0A1C9W4G0"/>